<protein>
    <submittedName>
        <fullName evidence="1">Uncharacterized protein</fullName>
    </submittedName>
</protein>
<evidence type="ECO:0000313" key="2">
    <source>
        <dbReference type="Proteomes" id="UP000594262"/>
    </source>
</evidence>
<sequence length="473" mass="54097">MSSGERKDSMKQIAQSVCRIIEEAKGNIFKRKCLQIMEVDEFPDFEKKVSSRLNNLSKRRYRRGLRIEKIEDEENSQKKTATKKSQGYSPIRKRCRRDPLKLPNTNNIPPENENAPKLETMLMDQDVQSTENDVSAFVKEALQEQTAPYYPAGSEQRNWSQRSNENVNWVIKEGDGPMNLSPSCVDVSKLCDFINGAENHQIDIDAWLTNQEDSQEKSLRSEKVNQDELVMDDFLKLDQPEVSQRVSGIDISTFSDRNKMSTIQSVVKNKGMLDDFEIVFPGSQESILNQQENGSDYREKQMTQKEQICFKLNQRIKARIQNGPASYPNQSVGVVKQTNSIKENLKNKILSSQKYLYNKVQKSEAGKAGFNFEKSSSFLTSEDFIMAEWDEPTGMKIASDGSYPPSSQYEMVSSEIQASFKKSFGVGDACVDSEDWLDEFEKDDFWGNGDAHKEKELNNVFNLETVDLFRVPN</sequence>
<name>A0A7M5WZ72_9CNID</name>
<keyword evidence="2" id="KW-1185">Reference proteome</keyword>
<dbReference type="RefSeq" id="XP_066923864.1">
    <property type="nucleotide sequence ID" value="XM_067067763.1"/>
</dbReference>
<accession>A0A7M5WZ72</accession>
<dbReference type="AlphaFoldDB" id="A0A7M5WZ72"/>
<organism evidence="1 2">
    <name type="scientific">Clytia hemisphaerica</name>
    <dbReference type="NCBI Taxonomy" id="252671"/>
    <lineage>
        <taxon>Eukaryota</taxon>
        <taxon>Metazoa</taxon>
        <taxon>Cnidaria</taxon>
        <taxon>Hydrozoa</taxon>
        <taxon>Hydroidolina</taxon>
        <taxon>Leptothecata</taxon>
        <taxon>Obeliida</taxon>
        <taxon>Clytiidae</taxon>
        <taxon>Clytia</taxon>
    </lineage>
</organism>
<proteinExistence type="predicted"/>
<reference evidence="1" key="1">
    <citation type="submission" date="2021-01" db="UniProtKB">
        <authorList>
            <consortium name="EnsemblMetazoa"/>
        </authorList>
    </citation>
    <scope>IDENTIFICATION</scope>
</reference>
<dbReference type="Proteomes" id="UP000594262">
    <property type="component" value="Unplaced"/>
</dbReference>
<evidence type="ECO:0000313" key="1">
    <source>
        <dbReference type="EnsemblMetazoa" id="CLYHEMP015217.1"/>
    </source>
</evidence>
<dbReference type="GeneID" id="136811146"/>
<dbReference type="EnsemblMetazoa" id="CLYHEMT015217.1">
    <property type="protein sequence ID" value="CLYHEMP015217.1"/>
    <property type="gene ID" value="CLYHEMG015217"/>
</dbReference>